<gene>
    <name evidence="2" type="ORF">QNH24_14330</name>
</gene>
<dbReference type="RefSeq" id="WP_283868254.1">
    <property type="nucleotide sequence ID" value="NZ_CP126101.1"/>
</dbReference>
<evidence type="ECO:0008006" key="4">
    <source>
        <dbReference type="Google" id="ProtNLM"/>
    </source>
</evidence>
<dbReference type="EMBL" id="CP126101">
    <property type="protein sequence ID" value="WHY49517.1"/>
    <property type="molecule type" value="Genomic_DNA"/>
</dbReference>
<organism evidence="2 3">
    <name type="scientific">Lysinibacillus pakistanensis</name>
    <dbReference type="NCBI Taxonomy" id="759811"/>
    <lineage>
        <taxon>Bacteria</taxon>
        <taxon>Bacillati</taxon>
        <taxon>Bacillota</taxon>
        <taxon>Bacilli</taxon>
        <taxon>Bacillales</taxon>
        <taxon>Bacillaceae</taxon>
        <taxon>Lysinibacillus</taxon>
    </lineage>
</organism>
<feature type="chain" id="PRO_5043522680" description="DUF4825 domain-containing protein" evidence="1">
    <location>
        <begin position="22"/>
        <end position="183"/>
    </location>
</feature>
<evidence type="ECO:0000256" key="1">
    <source>
        <dbReference type="SAM" id="SignalP"/>
    </source>
</evidence>
<protein>
    <recommendedName>
        <fullName evidence="4">DUF4825 domain-containing protein</fullName>
    </recommendedName>
</protein>
<feature type="signal peptide" evidence="1">
    <location>
        <begin position="1"/>
        <end position="21"/>
    </location>
</feature>
<sequence length="183" mass="20847">MKKLVTFLVLTIVLLVGCTTEAPKKEKATWEPFIGTYVGDHMKVSKIANTVFMHGDTVDHFDLRGEVLRVIYRNDNEALNIWFSSSTSKEKALVYNAMMGAILVPNAQGYGFEIDGELYEVPRDELITEMESLLPTLPHGNDFFEEKIVEEFLTKHEQTIQQYAADPSYRSILMKKFSITKTS</sequence>
<proteinExistence type="predicted"/>
<accession>A0AAX3WNW3</accession>
<name>A0AAX3WNW3_9BACI</name>
<reference evidence="2" key="1">
    <citation type="submission" date="2023-05" db="EMBL/GenBank/DDBJ databases">
        <title>Comparative genomics of Bacillaceae isolates and their secondary metabolite potential.</title>
        <authorList>
            <person name="Song L."/>
            <person name="Nielsen L.J."/>
            <person name="Mohite O."/>
            <person name="Xu X."/>
            <person name="Weber T."/>
            <person name="Kovacs A.T."/>
        </authorList>
    </citation>
    <scope>NUCLEOTIDE SEQUENCE</scope>
    <source>
        <strain evidence="2">LY1</strain>
    </source>
</reference>
<dbReference type="AlphaFoldDB" id="A0AAX3WNW3"/>
<evidence type="ECO:0000313" key="2">
    <source>
        <dbReference type="EMBL" id="WHY49517.1"/>
    </source>
</evidence>
<dbReference type="Proteomes" id="UP001178322">
    <property type="component" value="Chromosome"/>
</dbReference>
<keyword evidence="1" id="KW-0732">Signal</keyword>
<evidence type="ECO:0000313" key="3">
    <source>
        <dbReference type="Proteomes" id="UP001178322"/>
    </source>
</evidence>
<dbReference type="PROSITE" id="PS51257">
    <property type="entry name" value="PROKAR_LIPOPROTEIN"/>
    <property type="match status" value="1"/>
</dbReference>